<dbReference type="SMART" id="SM00530">
    <property type="entry name" value="HTH_XRE"/>
    <property type="match status" value="1"/>
</dbReference>
<dbReference type="CDD" id="cd00093">
    <property type="entry name" value="HTH_XRE"/>
    <property type="match status" value="1"/>
</dbReference>
<dbReference type="InterPro" id="IPR010982">
    <property type="entry name" value="Lambda_DNA-bd_dom_sf"/>
</dbReference>
<dbReference type="Gene3D" id="1.10.260.40">
    <property type="entry name" value="lambda repressor-like DNA-binding domains"/>
    <property type="match status" value="1"/>
</dbReference>
<keyword evidence="1" id="KW-0472">Membrane</keyword>
<keyword evidence="1" id="KW-0812">Transmembrane</keyword>
<gene>
    <name evidence="3" type="ORF">FCV50_18960</name>
</gene>
<dbReference type="SUPFAM" id="SSF47413">
    <property type="entry name" value="lambda repressor-like DNA-binding domains"/>
    <property type="match status" value="1"/>
</dbReference>
<name>A0A4U1Z5N7_9VIBR</name>
<dbReference type="Pfam" id="PF01381">
    <property type="entry name" value="HTH_3"/>
    <property type="match status" value="1"/>
</dbReference>
<evidence type="ECO:0000313" key="4">
    <source>
        <dbReference type="Proteomes" id="UP000307574"/>
    </source>
</evidence>
<proteinExistence type="predicted"/>
<feature type="transmembrane region" description="Helical" evidence="1">
    <location>
        <begin position="7"/>
        <end position="24"/>
    </location>
</feature>
<evidence type="ECO:0000256" key="1">
    <source>
        <dbReference type="SAM" id="Phobius"/>
    </source>
</evidence>
<dbReference type="EMBL" id="SYUV01000071">
    <property type="protein sequence ID" value="TKF27791.1"/>
    <property type="molecule type" value="Genomic_DNA"/>
</dbReference>
<feature type="domain" description="HTH cro/C1-type" evidence="2">
    <location>
        <begin position="39"/>
        <end position="92"/>
    </location>
</feature>
<organism evidence="3 4">
    <name type="scientific">Vibrio kanaloae</name>
    <dbReference type="NCBI Taxonomy" id="170673"/>
    <lineage>
        <taxon>Bacteria</taxon>
        <taxon>Pseudomonadati</taxon>
        <taxon>Pseudomonadota</taxon>
        <taxon>Gammaproteobacteria</taxon>
        <taxon>Vibrionales</taxon>
        <taxon>Vibrionaceae</taxon>
        <taxon>Vibrio</taxon>
    </lineage>
</organism>
<comment type="caution">
    <text evidence="3">The sequence shown here is derived from an EMBL/GenBank/DDBJ whole genome shotgun (WGS) entry which is preliminary data.</text>
</comment>
<evidence type="ECO:0000259" key="2">
    <source>
        <dbReference type="PROSITE" id="PS50943"/>
    </source>
</evidence>
<reference evidence="3 4" key="1">
    <citation type="submission" date="2019-04" db="EMBL/GenBank/DDBJ databases">
        <title>A reverse ecology approach based on a biological definition of microbial populations.</title>
        <authorList>
            <person name="Arevalo P."/>
            <person name="Vaninsberghe D."/>
            <person name="Elsherbini J."/>
            <person name="Gore J."/>
            <person name="Polz M."/>
        </authorList>
    </citation>
    <scope>NUCLEOTIDE SEQUENCE [LARGE SCALE GENOMIC DNA]</scope>
    <source>
        <strain evidence="3 4">10N.261.46.F4</strain>
    </source>
</reference>
<evidence type="ECO:0000313" key="3">
    <source>
        <dbReference type="EMBL" id="TKF27791.1"/>
    </source>
</evidence>
<dbReference type="AlphaFoldDB" id="A0A4U1Z5N7"/>
<protein>
    <submittedName>
        <fullName evidence="3">Helix-turn-helix transcriptional regulator</fullName>
    </submittedName>
</protein>
<accession>A0A4U1Z5N7</accession>
<dbReference type="Proteomes" id="UP000307574">
    <property type="component" value="Unassembled WGS sequence"/>
</dbReference>
<dbReference type="PROSITE" id="PS50943">
    <property type="entry name" value="HTH_CROC1"/>
    <property type="match status" value="1"/>
</dbReference>
<sequence length="135" mass="15470">MRVYFSCQLFLGLSIAIIYLIIIFQSKNKLSNSALRNRLKLLIKSSSLSQSEIARRIGVTRGSVGHWLTNGNISRENLFALCKVLNVDISQVIDEDSYLNLEPLKVKVIQLTKDLPKEEYYKLEEVIRILDQPSE</sequence>
<dbReference type="InterPro" id="IPR001387">
    <property type="entry name" value="Cro/C1-type_HTH"/>
</dbReference>
<keyword evidence="1" id="KW-1133">Transmembrane helix</keyword>
<dbReference type="GO" id="GO:0003677">
    <property type="term" value="F:DNA binding"/>
    <property type="evidence" value="ECO:0007669"/>
    <property type="project" value="InterPro"/>
</dbReference>